<dbReference type="EMBL" id="CAJNOC010001606">
    <property type="protein sequence ID" value="CAF0877966.1"/>
    <property type="molecule type" value="Genomic_DNA"/>
</dbReference>
<evidence type="ECO:0000313" key="2">
    <source>
        <dbReference type="Proteomes" id="UP000663879"/>
    </source>
</evidence>
<dbReference type="AlphaFoldDB" id="A0A813XXT3"/>
<sequence>MCKINIYIPLSDDKVNNHIDKRKRLVQQAVNKLKLIGL</sequence>
<feature type="non-terminal residue" evidence="1">
    <location>
        <position position="38"/>
    </location>
</feature>
<evidence type="ECO:0000313" key="1">
    <source>
        <dbReference type="EMBL" id="CAF0877966.1"/>
    </source>
</evidence>
<accession>A0A813XXT3</accession>
<comment type="caution">
    <text evidence="1">The sequence shown here is derived from an EMBL/GenBank/DDBJ whole genome shotgun (WGS) entry which is preliminary data.</text>
</comment>
<name>A0A813XXT3_9BILA</name>
<organism evidence="1 2">
    <name type="scientific">Brachionus calyciflorus</name>
    <dbReference type="NCBI Taxonomy" id="104777"/>
    <lineage>
        <taxon>Eukaryota</taxon>
        <taxon>Metazoa</taxon>
        <taxon>Spiralia</taxon>
        <taxon>Gnathifera</taxon>
        <taxon>Rotifera</taxon>
        <taxon>Eurotatoria</taxon>
        <taxon>Monogononta</taxon>
        <taxon>Pseudotrocha</taxon>
        <taxon>Ploima</taxon>
        <taxon>Brachionidae</taxon>
        <taxon>Brachionus</taxon>
    </lineage>
</organism>
<reference evidence="1" key="1">
    <citation type="submission" date="2021-02" db="EMBL/GenBank/DDBJ databases">
        <authorList>
            <person name="Nowell W R."/>
        </authorList>
    </citation>
    <scope>NUCLEOTIDE SEQUENCE</scope>
    <source>
        <strain evidence="1">Ploen Becks lab</strain>
    </source>
</reference>
<gene>
    <name evidence="1" type="ORF">OXX778_LOCUS10267</name>
</gene>
<protein>
    <submittedName>
        <fullName evidence="1">Uncharacterized protein</fullName>
    </submittedName>
</protein>
<proteinExistence type="predicted"/>
<keyword evidence="2" id="KW-1185">Reference proteome</keyword>
<dbReference type="Proteomes" id="UP000663879">
    <property type="component" value="Unassembled WGS sequence"/>
</dbReference>